<dbReference type="Proteomes" id="UP000789508">
    <property type="component" value="Unassembled WGS sequence"/>
</dbReference>
<name>A0A9N8Z9F4_9GLOM</name>
<reference evidence="1" key="1">
    <citation type="submission" date="2021-06" db="EMBL/GenBank/DDBJ databases">
        <authorList>
            <person name="Kallberg Y."/>
            <person name="Tangrot J."/>
            <person name="Rosling A."/>
        </authorList>
    </citation>
    <scope>NUCLEOTIDE SEQUENCE</scope>
    <source>
        <strain evidence="1">FL130A</strain>
    </source>
</reference>
<gene>
    <name evidence="1" type="ORF">ALEPTO_LOCUS2686</name>
</gene>
<dbReference type="AlphaFoldDB" id="A0A9N8Z9F4"/>
<dbReference type="EMBL" id="CAJVPS010000417">
    <property type="protein sequence ID" value="CAG8484987.1"/>
    <property type="molecule type" value="Genomic_DNA"/>
</dbReference>
<comment type="caution">
    <text evidence="1">The sequence shown here is derived from an EMBL/GenBank/DDBJ whole genome shotgun (WGS) entry which is preliminary data.</text>
</comment>
<keyword evidence="2" id="KW-1185">Reference proteome</keyword>
<dbReference type="OrthoDB" id="2342150at2759"/>
<organism evidence="1 2">
    <name type="scientific">Ambispora leptoticha</name>
    <dbReference type="NCBI Taxonomy" id="144679"/>
    <lineage>
        <taxon>Eukaryota</taxon>
        <taxon>Fungi</taxon>
        <taxon>Fungi incertae sedis</taxon>
        <taxon>Mucoromycota</taxon>
        <taxon>Glomeromycotina</taxon>
        <taxon>Glomeromycetes</taxon>
        <taxon>Archaeosporales</taxon>
        <taxon>Ambisporaceae</taxon>
        <taxon>Ambispora</taxon>
    </lineage>
</organism>
<accession>A0A9N8Z9F4</accession>
<proteinExistence type="predicted"/>
<evidence type="ECO:0000313" key="1">
    <source>
        <dbReference type="EMBL" id="CAG8484987.1"/>
    </source>
</evidence>
<protein>
    <submittedName>
        <fullName evidence="1">492_t:CDS:1</fullName>
    </submittedName>
</protein>
<evidence type="ECO:0000313" key="2">
    <source>
        <dbReference type="Proteomes" id="UP000789508"/>
    </source>
</evidence>
<sequence length="283" mass="31842">MFPSDQSKNARMSSFFPSLCDIIPTPPNQTSHHHFTPETEIESTATSLNWSIINKDWENSDAIIAYNDTLYIFRNDLFKVDAKSISKPEKVLSGVGPIIAATRFRDYIYVSTQTGEILRINLLNLESECVINHLNNVCTLVSFENSILAFGDKLWRINTSDGQCEILTSHNWDSTVSAAVLNECVYAVTTCGDLWKIDLRDYAARVINKGGQTLDLILAYQDNLYLFSKSLYKVNTDGSYEKIGDNVNGILTGVSSNDAMYVIFNSGELFMFEEDSEIINFDE</sequence>
<dbReference type="SUPFAM" id="SSF69304">
    <property type="entry name" value="Tricorn protease N-terminal domain"/>
    <property type="match status" value="1"/>
</dbReference>